<sequence>MPSFASFDDLNLKPELLQGIHSYGPRTPSRPHQVGLIPILRNRDCMFQAPPGPMRMSTLSIGMLQRLDFSIEGLQALLVVNNDEAGEEFHRILSGLGEFLGVKIIQCFDADDVSLRPLKNEPPHILIGTVRPIFQIITENLADNSHLRMFVTDDGEQIVAEHVEEQALIDSYWNWLPSDIQIINLLTTMTVDLIGMASRTMKLPMTLSTDADNGDGEVGGAEL</sequence>
<accession>A0A165Y5W1</accession>
<comment type="catalytic activity">
    <reaction evidence="6">
        <text>ATP + H2O = ADP + phosphate + H(+)</text>
        <dbReference type="Rhea" id="RHEA:13065"/>
        <dbReference type="ChEBI" id="CHEBI:15377"/>
        <dbReference type="ChEBI" id="CHEBI:15378"/>
        <dbReference type="ChEBI" id="CHEBI:30616"/>
        <dbReference type="ChEBI" id="CHEBI:43474"/>
        <dbReference type="ChEBI" id="CHEBI:456216"/>
        <dbReference type="EC" id="3.6.4.13"/>
    </reaction>
</comment>
<dbReference type="STRING" id="436010.A0A165Y5W1"/>
<dbReference type="InterPro" id="IPR014001">
    <property type="entry name" value="Helicase_ATP-bd"/>
</dbReference>
<reference evidence="8 10" key="1">
    <citation type="journal article" date="2016" name="Mol. Biol. Evol.">
        <title>Comparative Genomics of Early-Diverging Mushroom-Forming Fungi Provides Insights into the Origins of Lignocellulose Decay Capabilities.</title>
        <authorList>
            <person name="Nagy L.G."/>
            <person name="Riley R."/>
            <person name="Tritt A."/>
            <person name="Adam C."/>
            <person name="Daum C."/>
            <person name="Floudas D."/>
            <person name="Sun H."/>
            <person name="Yadav J.S."/>
            <person name="Pangilinan J."/>
            <person name="Larsson K.H."/>
            <person name="Matsuura K."/>
            <person name="Barry K."/>
            <person name="Labutti K."/>
            <person name="Kuo R."/>
            <person name="Ohm R.A."/>
            <person name="Bhattacharya S.S."/>
            <person name="Shirouzu T."/>
            <person name="Yoshinaga Y."/>
            <person name="Martin F.M."/>
            <person name="Grigoriev I.V."/>
            <person name="Hibbett D.S."/>
        </authorList>
    </citation>
    <scope>NUCLEOTIDE SEQUENCE [LARGE SCALE GENOMIC DNA]</scope>
    <source>
        <strain evidence="8 10">CBS 109695</strain>
    </source>
</reference>
<evidence type="ECO:0000313" key="8">
    <source>
        <dbReference type="EMBL" id="KZP09239.1"/>
    </source>
</evidence>
<dbReference type="Proteomes" id="UP000076532">
    <property type="component" value="Unassembled WGS sequence"/>
</dbReference>
<keyword evidence="4" id="KW-0347">Helicase</keyword>
<evidence type="ECO:0000256" key="2">
    <source>
        <dbReference type="ARBA" id="ARBA00022741"/>
    </source>
</evidence>
<keyword evidence="2" id="KW-0547">Nucleotide-binding</keyword>
<dbReference type="SUPFAM" id="SSF52540">
    <property type="entry name" value="P-loop containing nucleoside triphosphate hydrolases"/>
    <property type="match status" value="1"/>
</dbReference>
<evidence type="ECO:0000256" key="4">
    <source>
        <dbReference type="ARBA" id="ARBA00022806"/>
    </source>
</evidence>
<protein>
    <recommendedName>
        <fullName evidence="1">RNA helicase</fullName>
        <ecNumber evidence="1">3.6.4.13</ecNumber>
    </recommendedName>
</protein>
<dbReference type="EC" id="3.6.4.13" evidence="1"/>
<evidence type="ECO:0000313" key="10">
    <source>
        <dbReference type="Proteomes" id="UP000076532"/>
    </source>
</evidence>
<evidence type="ECO:0000256" key="1">
    <source>
        <dbReference type="ARBA" id="ARBA00012552"/>
    </source>
</evidence>
<keyword evidence="10" id="KW-1185">Reference proteome</keyword>
<evidence type="ECO:0000256" key="5">
    <source>
        <dbReference type="ARBA" id="ARBA00022840"/>
    </source>
</evidence>
<dbReference type="EMBL" id="KV417705">
    <property type="protein sequence ID" value="KZP09239.1"/>
    <property type="molecule type" value="Genomic_DNA"/>
</dbReference>
<keyword evidence="3 8" id="KW-0378">Hydrolase</keyword>
<proteinExistence type="predicted"/>
<evidence type="ECO:0000313" key="9">
    <source>
        <dbReference type="EMBL" id="KZP16409.1"/>
    </source>
</evidence>
<dbReference type="GO" id="GO:0003724">
    <property type="term" value="F:RNA helicase activity"/>
    <property type="evidence" value="ECO:0007669"/>
    <property type="project" value="UniProtKB-EC"/>
</dbReference>
<dbReference type="GO" id="GO:0005524">
    <property type="term" value="F:ATP binding"/>
    <property type="evidence" value="ECO:0007669"/>
    <property type="project" value="UniProtKB-KW"/>
</dbReference>
<dbReference type="Gene3D" id="3.40.50.300">
    <property type="entry name" value="P-loop containing nucleotide triphosphate hydrolases"/>
    <property type="match status" value="1"/>
</dbReference>
<dbReference type="GO" id="GO:0016787">
    <property type="term" value="F:hydrolase activity"/>
    <property type="evidence" value="ECO:0007669"/>
    <property type="project" value="UniProtKB-KW"/>
</dbReference>
<organism evidence="8 10">
    <name type="scientific">Athelia psychrophila</name>
    <dbReference type="NCBI Taxonomy" id="1759441"/>
    <lineage>
        <taxon>Eukaryota</taxon>
        <taxon>Fungi</taxon>
        <taxon>Dikarya</taxon>
        <taxon>Basidiomycota</taxon>
        <taxon>Agaricomycotina</taxon>
        <taxon>Agaricomycetes</taxon>
        <taxon>Agaricomycetidae</taxon>
        <taxon>Atheliales</taxon>
        <taxon>Atheliaceae</taxon>
        <taxon>Athelia</taxon>
    </lineage>
</organism>
<dbReference type="PANTHER" id="PTHR47960">
    <property type="entry name" value="DEAD-BOX ATP-DEPENDENT RNA HELICASE 50"/>
    <property type="match status" value="1"/>
</dbReference>
<dbReference type="InterPro" id="IPR027417">
    <property type="entry name" value="P-loop_NTPase"/>
</dbReference>
<dbReference type="EMBL" id="KV417593">
    <property type="protein sequence ID" value="KZP16409.1"/>
    <property type="molecule type" value="Genomic_DNA"/>
</dbReference>
<name>A0A165Y5W1_9AGAM</name>
<gene>
    <name evidence="9" type="ORF">FIBSPDRAFT_794471</name>
    <name evidence="8" type="ORF">FIBSPDRAFT_938593</name>
</gene>
<dbReference type="OrthoDB" id="2419373at2759"/>
<evidence type="ECO:0000259" key="7">
    <source>
        <dbReference type="PROSITE" id="PS51192"/>
    </source>
</evidence>
<dbReference type="PROSITE" id="PS51192">
    <property type="entry name" value="HELICASE_ATP_BIND_1"/>
    <property type="match status" value="1"/>
</dbReference>
<evidence type="ECO:0000256" key="6">
    <source>
        <dbReference type="ARBA" id="ARBA00047984"/>
    </source>
</evidence>
<keyword evidence="5" id="KW-0067">ATP-binding</keyword>
<evidence type="ECO:0000256" key="3">
    <source>
        <dbReference type="ARBA" id="ARBA00022801"/>
    </source>
</evidence>
<dbReference type="AlphaFoldDB" id="A0A165Y5W1"/>
<feature type="domain" description="Helicase ATP-binding" evidence="7">
    <location>
        <begin position="36"/>
        <end position="207"/>
    </location>
</feature>